<keyword evidence="1" id="KW-0805">Transcription regulation</keyword>
<organism evidence="5 6">
    <name type="scientific">Dyadobacter subterraneus</name>
    <dbReference type="NCBI Taxonomy" id="2773304"/>
    <lineage>
        <taxon>Bacteria</taxon>
        <taxon>Pseudomonadati</taxon>
        <taxon>Bacteroidota</taxon>
        <taxon>Cytophagia</taxon>
        <taxon>Cytophagales</taxon>
        <taxon>Spirosomataceae</taxon>
        <taxon>Dyadobacter</taxon>
    </lineage>
</organism>
<feature type="domain" description="HTH araC/xylS-type" evidence="4">
    <location>
        <begin position="216"/>
        <end position="314"/>
    </location>
</feature>
<dbReference type="InterPro" id="IPR018060">
    <property type="entry name" value="HTH_AraC"/>
</dbReference>
<dbReference type="PROSITE" id="PS00041">
    <property type="entry name" value="HTH_ARAC_FAMILY_1"/>
    <property type="match status" value="1"/>
</dbReference>
<dbReference type="Pfam" id="PF12833">
    <property type="entry name" value="HTH_18"/>
    <property type="match status" value="1"/>
</dbReference>
<dbReference type="InterPro" id="IPR009057">
    <property type="entry name" value="Homeodomain-like_sf"/>
</dbReference>
<dbReference type="PANTHER" id="PTHR47893:SF1">
    <property type="entry name" value="REGULATORY PROTEIN PCHR"/>
    <property type="match status" value="1"/>
</dbReference>
<dbReference type="Gene3D" id="1.10.10.60">
    <property type="entry name" value="Homeodomain-like"/>
    <property type="match status" value="2"/>
</dbReference>
<dbReference type="PRINTS" id="PR00032">
    <property type="entry name" value="HTHARAC"/>
</dbReference>
<dbReference type="Proteomes" id="UP000634134">
    <property type="component" value="Unassembled WGS sequence"/>
</dbReference>
<reference evidence="6" key="1">
    <citation type="submission" date="2023-07" db="EMBL/GenBank/DDBJ databases">
        <title>Dyadobacter sp. nov 'subterranea' isolated from contaminted grondwater.</title>
        <authorList>
            <person name="Szabo I."/>
            <person name="Al-Omari J."/>
            <person name="Szerdahelyi S.G."/>
            <person name="Rado J."/>
        </authorList>
    </citation>
    <scope>NUCLEOTIDE SEQUENCE [LARGE SCALE GENOMIC DNA]</scope>
    <source>
        <strain evidence="6">UP-52</strain>
    </source>
</reference>
<dbReference type="SMART" id="SM00342">
    <property type="entry name" value="HTH_ARAC"/>
    <property type="match status" value="1"/>
</dbReference>
<protein>
    <submittedName>
        <fullName evidence="5">Helix-turn-helix transcriptional regulator</fullName>
    </submittedName>
</protein>
<dbReference type="InterPro" id="IPR018062">
    <property type="entry name" value="HTH_AraC-typ_CS"/>
</dbReference>
<dbReference type="PANTHER" id="PTHR47893">
    <property type="entry name" value="REGULATORY PROTEIN PCHR"/>
    <property type="match status" value="1"/>
</dbReference>
<accession>A0ABR9WE29</accession>
<dbReference type="InterPro" id="IPR020449">
    <property type="entry name" value="Tscrpt_reg_AraC-type_HTH"/>
</dbReference>
<evidence type="ECO:0000313" key="5">
    <source>
        <dbReference type="EMBL" id="MBE9463682.1"/>
    </source>
</evidence>
<dbReference type="EMBL" id="JACYGY010000001">
    <property type="protein sequence ID" value="MBE9463682.1"/>
    <property type="molecule type" value="Genomic_DNA"/>
</dbReference>
<dbReference type="InterPro" id="IPR053142">
    <property type="entry name" value="PchR_regulatory_protein"/>
</dbReference>
<comment type="caution">
    <text evidence="5">The sequence shown here is derived from an EMBL/GenBank/DDBJ whole genome shotgun (WGS) entry which is preliminary data.</text>
</comment>
<evidence type="ECO:0000256" key="1">
    <source>
        <dbReference type="ARBA" id="ARBA00023015"/>
    </source>
</evidence>
<dbReference type="RefSeq" id="WP_194121800.1">
    <property type="nucleotide sequence ID" value="NZ_JACYGY010000001.1"/>
</dbReference>
<evidence type="ECO:0000313" key="6">
    <source>
        <dbReference type="Proteomes" id="UP000634134"/>
    </source>
</evidence>
<keyword evidence="3" id="KW-0804">Transcription</keyword>
<keyword evidence="2" id="KW-0238">DNA-binding</keyword>
<dbReference type="SUPFAM" id="SSF46689">
    <property type="entry name" value="Homeodomain-like"/>
    <property type="match status" value="1"/>
</dbReference>
<sequence>MNEVQHEMLRLATRLGVPVLADDAALKLLQFDEMKVVDMLPDMLVLIRSLVATETFFFKRKPMQIEEKGLLISFQNMFNTAAKEAIPAARPPACQPHVRITPSNWESEVTFPKDFNIRQITILLSLNYLRNFIGKDQSRLEYLFNADQTLWIEEFMSPQMAKLVNEISDSHTDPILPEAYYRLKSLELIYLLFENLLNRQDIRHRSLSNYEIEAVYLVRNALEDSLDSSFTMAGLVKVSGMNELKLRKIFTQVFGMGLNDYHQHRRMQEAARLLREEKRSVSEVGYQLGFSNLSYFGRLFEKYFGLKPKKWSEKNRI</sequence>
<proteinExistence type="predicted"/>
<gene>
    <name evidence="5" type="ORF">IEE83_17490</name>
</gene>
<evidence type="ECO:0000256" key="3">
    <source>
        <dbReference type="ARBA" id="ARBA00023163"/>
    </source>
</evidence>
<evidence type="ECO:0000259" key="4">
    <source>
        <dbReference type="PROSITE" id="PS01124"/>
    </source>
</evidence>
<evidence type="ECO:0000256" key="2">
    <source>
        <dbReference type="ARBA" id="ARBA00023125"/>
    </source>
</evidence>
<dbReference type="PROSITE" id="PS01124">
    <property type="entry name" value="HTH_ARAC_FAMILY_2"/>
    <property type="match status" value="1"/>
</dbReference>
<keyword evidence="6" id="KW-1185">Reference proteome</keyword>
<name>A0ABR9WE29_9BACT</name>